<dbReference type="GO" id="GO:0008380">
    <property type="term" value="P:RNA splicing"/>
    <property type="evidence" value="ECO:0007669"/>
    <property type="project" value="UniProtKB-KW"/>
</dbReference>
<dbReference type="GO" id="GO:0005634">
    <property type="term" value="C:nucleus"/>
    <property type="evidence" value="ECO:0007669"/>
    <property type="project" value="UniProtKB-SubCell"/>
</dbReference>
<dbReference type="Pfam" id="PF00076">
    <property type="entry name" value="RRM_1"/>
    <property type="match status" value="2"/>
</dbReference>
<keyword evidence="12" id="KW-1185">Reference proteome</keyword>
<feature type="region of interest" description="Disordered" evidence="9">
    <location>
        <begin position="1"/>
        <end position="42"/>
    </location>
</feature>
<dbReference type="Proteomes" id="UP001519460">
    <property type="component" value="Unassembled WGS sequence"/>
</dbReference>
<comment type="subcellular location">
    <subcellularLocation>
        <location evidence="1">Nucleus</location>
    </subcellularLocation>
</comment>
<evidence type="ECO:0000256" key="9">
    <source>
        <dbReference type="SAM" id="MobiDB-lite"/>
    </source>
</evidence>
<keyword evidence="4 7" id="KW-0694">RNA-binding</keyword>
<feature type="compositionally biased region" description="Basic and acidic residues" evidence="9">
    <location>
        <begin position="621"/>
        <end position="641"/>
    </location>
</feature>
<comment type="caution">
    <text evidence="11">The sequence shown here is derived from an EMBL/GenBank/DDBJ whole genome shotgun (WGS) entry which is preliminary data.</text>
</comment>
<protein>
    <recommendedName>
        <fullName evidence="10">RRM domain-containing protein</fullName>
    </recommendedName>
</protein>
<feature type="region of interest" description="Disordered" evidence="9">
    <location>
        <begin position="564"/>
        <end position="647"/>
    </location>
</feature>
<evidence type="ECO:0000259" key="10">
    <source>
        <dbReference type="PROSITE" id="PS50102"/>
    </source>
</evidence>
<evidence type="ECO:0000256" key="7">
    <source>
        <dbReference type="PROSITE-ProRule" id="PRU00176"/>
    </source>
</evidence>
<feature type="compositionally biased region" description="Acidic residues" evidence="9">
    <location>
        <begin position="1"/>
        <end position="19"/>
    </location>
</feature>
<name>A0ABD0M448_9CAEN</name>
<dbReference type="EMBL" id="JACVVK020000008">
    <property type="protein sequence ID" value="KAK7506101.1"/>
    <property type="molecule type" value="Genomic_DNA"/>
</dbReference>
<dbReference type="SUPFAM" id="SSF54928">
    <property type="entry name" value="RNA-binding domain, RBD"/>
    <property type="match status" value="2"/>
</dbReference>
<dbReference type="InterPro" id="IPR008669">
    <property type="entry name" value="LSM_interact"/>
</dbReference>
<keyword evidence="3" id="KW-0677">Repeat</keyword>
<dbReference type="PANTHER" id="PTHR17204:SF25">
    <property type="entry name" value="RRM DOMAIN-CONTAINING PROTEIN"/>
    <property type="match status" value="1"/>
</dbReference>
<gene>
    <name evidence="11" type="ORF">BaRGS_00002823</name>
</gene>
<dbReference type="SMART" id="SM00386">
    <property type="entry name" value="HAT"/>
    <property type="match status" value="9"/>
</dbReference>
<feature type="coiled-coil region" evidence="8">
    <location>
        <begin position="509"/>
        <end position="563"/>
    </location>
</feature>
<evidence type="ECO:0000313" key="12">
    <source>
        <dbReference type="Proteomes" id="UP001519460"/>
    </source>
</evidence>
<keyword evidence="8" id="KW-0175">Coiled coil</keyword>
<dbReference type="InterPro" id="IPR034217">
    <property type="entry name" value="SART3_RRM1"/>
</dbReference>
<feature type="compositionally biased region" description="Polar residues" evidence="9">
    <location>
        <begin position="873"/>
        <end position="898"/>
    </location>
</feature>
<dbReference type="SMART" id="SM00360">
    <property type="entry name" value="RRM"/>
    <property type="match status" value="2"/>
</dbReference>
<dbReference type="CDD" id="cd12391">
    <property type="entry name" value="RRM1_SART3"/>
    <property type="match status" value="1"/>
</dbReference>
<keyword evidence="6" id="KW-0539">Nucleus</keyword>
<dbReference type="PROSITE" id="PS50102">
    <property type="entry name" value="RRM"/>
    <property type="match status" value="2"/>
</dbReference>
<dbReference type="SUPFAM" id="SSF48452">
    <property type="entry name" value="TPR-like"/>
    <property type="match status" value="1"/>
</dbReference>
<proteinExistence type="predicted"/>
<organism evidence="11 12">
    <name type="scientific">Batillaria attramentaria</name>
    <dbReference type="NCBI Taxonomy" id="370345"/>
    <lineage>
        <taxon>Eukaryota</taxon>
        <taxon>Metazoa</taxon>
        <taxon>Spiralia</taxon>
        <taxon>Lophotrochozoa</taxon>
        <taxon>Mollusca</taxon>
        <taxon>Gastropoda</taxon>
        <taxon>Caenogastropoda</taxon>
        <taxon>Sorbeoconcha</taxon>
        <taxon>Cerithioidea</taxon>
        <taxon>Batillariidae</taxon>
        <taxon>Batillaria</taxon>
    </lineage>
</organism>
<dbReference type="PANTHER" id="PTHR17204">
    <property type="entry name" value="PRE-MRNA PROCESSING PROTEIN PRP39-RELATED"/>
    <property type="match status" value="1"/>
</dbReference>
<keyword evidence="2" id="KW-0507">mRNA processing</keyword>
<accession>A0ABD0M448</accession>
<feature type="compositionally biased region" description="Acidic residues" evidence="9">
    <location>
        <begin position="27"/>
        <end position="36"/>
    </location>
</feature>
<evidence type="ECO:0000313" key="11">
    <source>
        <dbReference type="EMBL" id="KAK7506101.1"/>
    </source>
</evidence>
<dbReference type="InterPro" id="IPR012677">
    <property type="entry name" value="Nucleotide-bd_a/b_plait_sf"/>
</dbReference>
<dbReference type="InterPro" id="IPR008847">
    <property type="entry name" value="Suf"/>
</dbReference>
<dbReference type="GO" id="GO:0006397">
    <property type="term" value="P:mRNA processing"/>
    <property type="evidence" value="ECO:0007669"/>
    <property type="project" value="UniProtKB-KW"/>
</dbReference>
<dbReference type="AlphaFoldDB" id="A0ABD0M448"/>
<dbReference type="Pfam" id="PF05843">
    <property type="entry name" value="Suf"/>
    <property type="match status" value="2"/>
</dbReference>
<dbReference type="InterPro" id="IPR003107">
    <property type="entry name" value="HAT"/>
</dbReference>
<dbReference type="InterPro" id="IPR011990">
    <property type="entry name" value="TPR-like_helical_dom_sf"/>
</dbReference>
<dbReference type="Pfam" id="PF05391">
    <property type="entry name" value="Lsm_interact"/>
    <property type="match status" value="1"/>
</dbReference>
<feature type="domain" description="RRM" evidence="10">
    <location>
        <begin position="651"/>
        <end position="727"/>
    </location>
</feature>
<dbReference type="GO" id="GO:0003723">
    <property type="term" value="F:RNA binding"/>
    <property type="evidence" value="ECO:0007669"/>
    <property type="project" value="UniProtKB-UniRule"/>
</dbReference>
<feature type="region of interest" description="Disordered" evidence="9">
    <location>
        <begin position="862"/>
        <end position="907"/>
    </location>
</feature>
<dbReference type="FunFam" id="1.25.40.10:FF:000098">
    <property type="entry name" value="Squamous cell carcinoma antigen recognized by T-cells 3"/>
    <property type="match status" value="1"/>
</dbReference>
<evidence type="ECO:0000256" key="3">
    <source>
        <dbReference type="ARBA" id="ARBA00022737"/>
    </source>
</evidence>
<dbReference type="InterPro" id="IPR035979">
    <property type="entry name" value="RBD_domain_sf"/>
</dbReference>
<dbReference type="Gene3D" id="1.25.40.10">
    <property type="entry name" value="Tetratricopeptide repeat domain"/>
    <property type="match status" value="2"/>
</dbReference>
<dbReference type="Gene3D" id="3.30.70.330">
    <property type="match status" value="2"/>
</dbReference>
<sequence>MAENMEQDVHEEDENSDDESMNKNSEDSDSEDNTEQDEARVRELEKEISKNPYLYDSHVALIKKLRDLGDLQRLRAAREAMRALFPLTEELWLEWLRDETPLVSEQEERNKVEKLFELAVKDYLSVPVWLEYVQFVIGGMGSEGGIQHIRDVFENALTAVGLHVTQGANVWEAYREFENALLAGLMPQPGAVTTKEQEEAFNAQHQKIASLFKRQLAVPLMDMEESFAEYKEWLGGSVDPEVEKAYNKALAVMDKIKPFEEQLLASEAPHLEAYQKYIEFEIAEGDPARIQCLFERAIQENCLVPDLWLQYTKYLDEKLKIGSISLATYERAFRNCPWSAQLWRNYILTLERTTQPFDVVKGTMDRALVSGVTEASDFLLLWTVYCDYLRRRINWNGEHENELETFRLTVERAADHLFENFGLDGDPEASLRQYWASIEARYCKNLERARELWNAVMQEGYGNQAAMWLNYYRLERTFGDAKHCRRILQRALNSVTDWLECITQAYIDFEREEGTLEDYEQAYAKCEAQLARVNERKAKAAEKEAVVKEQKKLQRAVTKAQKKQVVKTEGSESQTHKTEVGKWSESVTGARTVDSSRKRKAPETAHKGQAEQGFKVPSLPHRTDEPAAKKVKEEPVEHGESVQHNPSKDNVTVFVSNLDYEVGEERIREAFHKCGDITNVRLVKNFKGKSKGFCYVEFADPNSVLAALKLDRQPLDGRPMFVSRCEDRSAGNKTTPFKYSTDLEKKKLFVSRLPYSCTVDTLTTIFKEHGPLKDVRLVTYRSGAPKGLAYVEYETAEAAAQAVLKLDGLKIGDHTMSVAISNPPPRKLPFGQMVAHVPTLGSGKKETNIRGKARTQVALVPRTVQRPGAGLPTNPSGSGDDTPASSGDSTQPQSNMSNADFRKMLLK</sequence>
<evidence type="ECO:0000256" key="6">
    <source>
        <dbReference type="ARBA" id="ARBA00023242"/>
    </source>
</evidence>
<keyword evidence="5" id="KW-0508">mRNA splicing</keyword>
<reference evidence="11 12" key="1">
    <citation type="journal article" date="2023" name="Sci. Data">
        <title>Genome assembly of the Korean intertidal mud-creeper Batillaria attramentaria.</title>
        <authorList>
            <person name="Patra A.K."/>
            <person name="Ho P.T."/>
            <person name="Jun S."/>
            <person name="Lee S.J."/>
            <person name="Kim Y."/>
            <person name="Won Y.J."/>
        </authorList>
    </citation>
    <scope>NUCLEOTIDE SEQUENCE [LARGE SCALE GENOMIC DNA]</scope>
    <source>
        <strain evidence="11">Wonlab-2016</strain>
    </source>
</reference>
<dbReference type="InterPro" id="IPR034218">
    <property type="entry name" value="SART3_RRM2"/>
</dbReference>
<feature type="domain" description="RRM" evidence="10">
    <location>
        <begin position="746"/>
        <end position="823"/>
    </location>
</feature>
<evidence type="ECO:0000256" key="4">
    <source>
        <dbReference type="ARBA" id="ARBA00022884"/>
    </source>
</evidence>
<evidence type="ECO:0000256" key="8">
    <source>
        <dbReference type="SAM" id="Coils"/>
    </source>
</evidence>
<dbReference type="InterPro" id="IPR000504">
    <property type="entry name" value="RRM_dom"/>
</dbReference>
<evidence type="ECO:0000256" key="1">
    <source>
        <dbReference type="ARBA" id="ARBA00004123"/>
    </source>
</evidence>
<evidence type="ECO:0000256" key="5">
    <source>
        <dbReference type="ARBA" id="ARBA00023187"/>
    </source>
</evidence>
<evidence type="ECO:0000256" key="2">
    <source>
        <dbReference type="ARBA" id="ARBA00022664"/>
    </source>
</evidence>
<dbReference type="CDD" id="cd12392">
    <property type="entry name" value="RRM2_SART3"/>
    <property type="match status" value="1"/>
</dbReference>